<comment type="caution">
    <text evidence="2">The sequence shown here is derived from an EMBL/GenBank/DDBJ whole genome shotgun (WGS) entry which is preliminary data.</text>
</comment>
<name>A0ABP9J6U0_9ACTN</name>
<dbReference type="Proteomes" id="UP001501759">
    <property type="component" value="Unassembled WGS sequence"/>
</dbReference>
<sequence length="198" mass="20373">MRHTRSAFAAATALLVLTGLGTTAHAASDTSDDTDPDGCVIINFGNNDNNACHDLIIGNNNTTGTGHSVGTSLGSVQFSQGFHITNQEGVPITLASVSGGPFEGAPPPIGSRIPTGGFHDYEVQFRAFDVTTASAVYNVTDFEGASGQVTFLMQVDSVDEPSVTCDINDNPTGAKLSSVLGCFSTDQFNKNAGVIGIG</sequence>
<evidence type="ECO:0000313" key="2">
    <source>
        <dbReference type="EMBL" id="GAA5022518.1"/>
    </source>
</evidence>
<protein>
    <recommendedName>
        <fullName evidence="4">Secreted protein</fullName>
    </recommendedName>
</protein>
<keyword evidence="1" id="KW-0732">Signal</keyword>
<organism evidence="2 3">
    <name type="scientific">Streptomyces siamensis</name>
    <dbReference type="NCBI Taxonomy" id="1274986"/>
    <lineage>
        <taxon>Bacteria</taxon>
        <taxon>Bacillati</taxon>
        <taxon>Actinomycetota</taxon>
        <taxon>Actinomycetes</taxon>
        <taxon>Kitasatosporales</taxon>
        <taxon>Streptomycetaceae</taxon>
        <taxon>Streptomyces</taxon>
    </lineage>
</organism>
<evidence type="ECO:0000256" key="1">
    <source>
        <dbReference type="SAM" id="SignalP"/>
    </source>
</evidence>
<feature type="signal peptide" evidence="1">
    <location>
        <begin position="1"/>
        <end position="26"/>
    </location>
</feature>
<accession>A0ABP9J6U0</accession>
<dbReference type="EMBL" id="BAABKB010000021">
    <property type="protein sequence ID" value="GAA5022518.1"/>
    <property type="molecule type" value="Genomic_DNA"/>
</dbReference>
<reference evidence="3" key="1">
    <citation type="journal article" date="2019" name="Int. J. Syst. Evol. Microbiol.">
        <title>The Global Catalogue of Microorganisms (GCM) 10K type strain sequencing project: providing services to taxonomists for standard genome sequencing and annotation.</title>
        <authorList>
            <consortium name="The Broad Institute Genomics Platform"/>
            <consortium name="The Broad Institute Genome Sequencing Center for Infectious Disease"/>
            <person name="Wu L."/>
            <person name="Ma J."/>
        </authorList>
    </citation>
    <scope>NUCLEOTIDE SEQUENCE [LARGE SCALE GENOMIC DNA]</scope>
    <source>
        <strain evidence="3">JCM 18409</strain>
    </source>
</reference>
<dbReference type="RefSeq" id="WP_345654716.1">
    <property type="nucleotide sequence ID" value="NZ_BAABKB010000021.1"/>
</dbReference>
<feature type="chain" id="PRO_5045947543" description="Secreted protein" evidence="1">
    <location>
        <begin position="27"/>
        <end position="198"/>
    </location>
</feature>
<keyword evidence="3" id="KW-1185">Reference proteome</keyword>
<gene>
    <name evidence="2" type="ORF">GCM10023335_54520</name>
</gene>
<evidence type="ECO:0008006" key="4">
    <source>
        <dbReference type="Google" id="ProtNLM"/>
    </source>
</evidence>
<evidence type="ECO:0000313" key="3">
    <source>
        <dbReference type="Proteomes" id="UP001501759"/>
    </source>
</evidence>
<proteinExistence type="predicted"/>